<feature type="transmembrane region" description="Helical" evidence="1">
    <location>
        <begin position="202"/>
        <end position="226"/>
    </location>
</feature>
<dbReference type="PANTHER" id="PTHR35804">
    <property type="entry name" value="LYSINE EXPORTER LYSO"/>
    <property type="match status" value="1"/>
</dbReference>
<protein>
    <submittedName>
        <fullName evidence="2">Uncharacterized membrane protein YbjE (DUF340 family)</fullName>
    </submittedName>
</protein>
<dbReference type="GO" id="GO:0015661">
    <property type="term" value="F:L-lysine efflux transmembrane transporter activity"/>
    <property type="evidence" value="ECO:0007669"/>
    <property type="project" value="InterPro"/>
</dbReference>
<keyword evidence="1" id="KW-1133">Transmembrane helix</keyword>
<dbReference type="GO" id="GO:0005886">
    <property type="term" value="C:plasma membrane"/>
    <property type="evidence" value="ECO:0007669"/>
    <property type="project" value="TreeGrafter"/>
</dbReference>
<keyword evidence="1" id="KW-0472">Membrane</keyword>
<dbReference type="AlphaFoldDB" id="A0A4V3D9K4"/>
<name>A0A4V3D9K4_9PAST</name>
<keyword evidence="1" id="KW-0812">Transmembrane</keyword>
<dbReference type="Proteomes" id="UP000295657">
    <property type="component" value="Unassembled WGS sequence"/>
</dbReference>
<feature type="transmembrane region" description="Helical" evidence="1">
    <location>
        <begin position="233"/>
        <end position="254"/>
    </location>
</feature>
<keyword evidence="3" id="KW-1185">Reference proteome</keyword>
<feature type="transmembrane region" description="Helical" evidence="1">
    <location>
        <begin position="103"/>
        <end position="123"/>
    </location>
</feature>
<evidence type="ECO:0000313" key="3">
    <source>
        <dbReference type="Proteomes" id="UP000295657"/>
    </source>
</evidence>
<gene>
    <name evidence="2" type="ORF">EDC45_1493</name>
</gene>
<dbReference type="Pfam" id="PF03956">
    <property type="entry name" value="Lys_export"/>
    <property type="match status" value="1"/>
</dbReference>
<proteinExistence type="predicted"/>
<evidence type="ECO:0000256" key="1">
    <source>
        <dbReference type="SAM" id="Phobius"/>
    </source>
</evidence>
<evidence type="ECO:0000313" key="2">
    <source>
        <dbReference type="EMBL" id="TDQ57432.1"/>
    </source>
</evidence>
<feature type="transmembrane region" description="Helical" evidence="1">
    <location>
        <begin position="129"/>
        <end position="148"/>
    </location>
</feature>
<dbReference type="InterPro" id="IPR005642">
    <property type="entry name" value="LysO"/>
</dbReference>
<comment type="caution">
    <text evidence="2">The sequence shown here is derived from an EMBL/GenBank/DDBJ whole genome shotgun (WGS) entry which is preliminary data.</text>
</comment>
<feature type="transmembrane region" description="Helical" evidence="1">
    <location>
        <begin position="59"/>
        <end position="82"/>
    </location>
</feature>
<dbReference type="EMBL" id="SNYQ01000005">
    <property type="protein sequence ID" value="TDQ57432.1"/>
    <property type="molecule type" value="Genomic_DNA"/>
</dbReference>
<feature type="transmembrane region" description="Helical" evidence="1">
    <location>
        <begin position="28"/>
        <end position="47"/>
    </location>
</feature>
<organism evidence="2 3">
    <name type="scientific">Mesocricetibacter intestinalis</name>
    <dbReference type="NCBI Taxonomy" id="1521930"/>
    <lineage>
        <taxon>Bacteria</taxon>
        <taxon>Pseudomonadati</taxon>
        <taxon>Pseudomonadota</taxon>
        <taxon>Gammaproteobacteria</taxon>
        <taxon>Pasteurellales</taxon>
        <taxon>Pasteurellaceae</taxon>
        <taxon>Mesocricetibacter</taxon>
    </lineage>
</organism>
<feature type="transmembrane region" description="Helical" evidence="1">
    <location>
        <begin position="168"/>
        <end position="190"/>
    </location>
</feature>
<accession>A0A4V3D9K4</accession>
<sequence length="301" mass="32520">MEGLLIVLIPMFAGYLIKIKRQILLRHINRVSMLLLYIILLLMGISLGQLDNLAQQLPIIGISALTFACFTQGFNLIGLLSYDKLSPQPLKRAAQQTGSRLKLLFDSFKLCAMVALGFVVGYFSKGILFLPFGTSTYVLIALIFLVGIQLRNNGISLREVFFNSRGIYTGLIMVATSLLGGMVAALVLNLPVAQGLALASGLGWYSLSSVVLNDAWGPVFGSIAFVNDLSREILSLFLIPFLMPNYRSAAVGISGATALDCTLPVIQRSGGMEVVPLAISFGFVTNILPPLLLVFFTALPL</sequence>
<feature type="transmembrane region" description="Helical" evidence="1">
    <location>
        <begin position="274"/>
        <end position="299"/>
    </location>
</feature>
<dbReference type="PANTHER" id="PTHR35804:SF1">
    <property type="entry name" value="LYSINE EXPORTER LYSO"/>
    <property type="match status" value="1"/>
</dbReference>
<reference evidence="2 3" key="1">
    <citation type="submission" date="2019-03" db="EMBL/GenBank/DDBJ databases">
        <title>Genomic Encyclopedia of Type Strains, Phase IV (KMG-IV): sequencing the most valuable type-strain genomes for metagenomic binning, comparative biology and taxonomic classification.</title>
        <authorList>
            <person name="Goeker M."/>
        </authorList>
    </citation>
    <scope>NUCLEOTIDE SEQUENCE [LARGE SCALE GENOMIC DNA]</scope>
    <source>
        <strain evidence="2 3">DSM 28403</strain>
    </source>
</reference>